<dbReference type="PANTHER" id="PTHR43110:SF1">
    <property type="entry name" value="THIOL PEROXIDASE"/>
    <property type="match status" value="1"/>
</dbReference>
<dbReference type="NCBIfam" id="NF001808">
    <property type="entry name" value="PRK00522.1"/>
    <property type="match status" value="1"/>
</dbReference>
<dbReference type="EMBL" id="LVKI01000006">
    <property type="protein sequence ID" value="OAQ08785.1"/>
    <property type="molecule type" value="Genomic_DNA"/>
</dbReference>
<dbReference type="RefSeq" id="WP_064208092.1">
    <property type="nucleotide sequence ID" value="NZ_LVKC01000010.1"/>
</dbReference>
<keyword evidence="1" id="KW-0575">Peroxidase</keyword>
<keyword evidence="3" id="KW-1015">Disulfide bond</keyword>
<dbReference type="InterPro" id="IPR002065">
    <property type="entry name" value="TPX"/>
</dbReference>
<evidence type="ECO:0000256" key="3">
    <source>
        <dbReference type="ARBA" id="ARBA00023157"/>
    </source>
</evidence>
<dbReference type="InterPro" id="IPR036249">
    <property type="entry name" value="Thioredoxin-like_sf"/>
</dbReference>
<keyword evidence="4" id="KW-0676">Redox-active center</keyword>
<dbReference type="InterPro" id="IPR050455">
    <property type="entry name" value="Tpx_Peroxidase_subfamily"/>
</dbReference>
<evidence type="ECO:0000259" key="5">
    <source>
        <dbReference type="PROSITE" id="PS51352"/>
    </source>
</evidence>
<dbReference type="CDD" id="cd03014">
    <property type="entry name" value="PRX_Atyp2cys"/>
    <property type="match status" value="1"/>
</dbReference>
<protein>
    <submittedName>
        <fullName evidence="6">2-Cys peroxiredoxin</fullName>
    </submittedName>
</protein>
<dbReference type="GO" id="GO:0008379">
    <property type="term" value="F:thioredoxin peroxidase activity"/>
    <property type="evidence" value="ECO:0007669"/>
    <property type="project" value="InterPro"/>
</dbReference>
<reference evidence="7" key="1">
    <citation type="submission" date="2016-03" db="EMBL/GenBank/DDBJ databases">
        <authorList>
            <person name="Johnson T.J."/>
            <person name="Youmans B."/>
            <person name="Case K."/>
            <person name="Noll S."/>
        </authorList>
    </citation>
    <scope>NUCLEOTIDE SEQUENCE [LARGE SCALE GENOMIC DNA]</scope>
    <source>
        <strain evidence="7">UMNLAv8</strain>
    </source>
</reference>
<proteinExistence type="predicted"/>
<dbReference type="InterPro" id="IPR013766">
    <property type="entry name" value="Thioredoxin_domain"/>
</dbReference>
<evidence type="ECO:0000313" key="6">
    <source>
        <dbReference type="EMBL" id="OAQ08785.1"/>
    </source>
</evidence>
<keyword evidence="2" id="KW-0049">Antioxidant</keyword>
<sequence>MQFTKKGTVLETNGTPLQVGDQLPAFQVQNRAGQTVTEDRLINRMTFISVVPNINTPVCSLSTRKFNDEVGNYQNIDFYTISTNSADEQQRWCALSDVSQMQMLSDREHDFGEKMGLWIKDAGIDARSVWVVDPNGKIIYRELVEELSREPNYDQVLEFLKNQQN</sequence>
<comment type="caution">
    <text evidence="6">The sequence shown here is derived from an EMBL/GenBank/DDBJ whole genome shotgun (WGS) entry which is preliminary data.</text>
</comment>
<name>A0A179CTH2_9LACO</name>
<evidence type="ECO:0000256" key="1">
    <source>
        <dbReference type="ARBA" id="ARBA00022559"/>
    </source>
</evidence>
<evidence type="ECO:0000256" key="2">
    <source>
        <dbReference type="ARBA" id="ARBA00022862"/>
    </source>
</evidence>
<feature type="domain" description="Thioredoxin" evidence="5">
    <location>
        <begin position="17"/>
        <end position="165"/>
    </location>
</feature>
<dbReference type="OrthoDB" id="9781543at2"/>
<dbReference type="PROSITE" id="PS51352">
    <property type="entry name" value="THIOREDOXIN_2"/>
    <property type="match status" value="1"/>
</dbReference>
<dbReference type="Pfam" id="PF00578">
    <property type="entry name" value="AhpC-TSA"/>
    <property type="match status" value="1"/>
</dbReference>
<dbReference type="InterPro" id="IPR000866">
    <property type="entry name" value="AhpC/TSA"/>
</dbReference>
<accession>A0A179CTH2</accession>
<evidence type="ECO:0000256" key="4">
    <source>
        <dbReference type="ARBA" id="ARBA00023284"/>
    </source>
</evidence>
<dbReference type="PANTHER" id="PTHR43110">
    <property type="entry name" value="THIOL PEROXIDASE"/>
    <property type="match status" value="1"/>
</dbReference>
<dbReference type="Proteomes" id="UP000078520">
    <property type="component" value="Unassembled WGS sequence"/>
</dbReference>
<gene>
    <name evidence="6" type="ORF">A3O14_02340</name>
</gene>
<organism evidence="6 7">
    <name type="scientific">Ligilactobacillus aviarius</name>
    <dbReference type="NCBI Taxonomy" id="1606"/>
    <lineage>
        <taxon>Bacteria</taxon>
        <taxon>Bacillati</taxon>
        <taxon>Bacillota</taxon>
        <taxon>Bacilli</taxon>
        <taxon>Lactobacillales</taxon>
        <taxon>Lactobacillaceae</taxon>
        <taxon>Ligilactobacillus</taxon>
    </lineage>
</organism>
<evidence type="ECO:0000313" key="7">
    <source>
        <dbReference type="Proteomes" id="UP000078520"/>
    </source>
</evidence>
<dbReference type="AlphaFoldDB" id="A0A179CTH2"/>
<keyword evidence="1" id="KW-0560">Oxidoreductase</keyword>
<dbReference type="Gene3D" id="3.40.30.10">
    <property type="entry name" value="Glutaredoxin"/>
    <property type="match status" value="1"/>
</dbReference>
<dbReference type="SUPFAM" id="SSF52833">
    <property type="entry name" value="Thioredoxin-like"/>
    <property type="match status" value="1"/>
</dbReference>